<dbReference type="InterPro" id="IPR005084">
    <property type="entry name" value="CBM6"/>
</dbReference>
<dbReference type="InterPro" id="IPR017853">
    <property type="entry name" value="GH"/>
</dbReference>
<dbReference type="InterPro" id="IPR006584">
    <property type="entry name" value="Cellulose-bd_IV"/>
</dbReference>
<gene>
    <name evidence="3" type="ORF">G1H11_17465</name>
</gene>
<dbReference type="SMART" id="SM00606">
    <property type="entry name" value="CBD_IV"/>
    <property type="match status" value="1"/>
</dbReference>
<keyword evidence="4" id="KW-1185">Reference proteome</keyword>
<dbReference type="Proteomes" id="UP000469185">
    <property type="component" value="Unassembled WGS sequence"/>
</dbReference>
<dbReference type="RefSeq" id="WP_163819867.1">
    <property type="nucleotide sequence ID" value="NZ_JAAGOB010000009.1"/>
</dbReference>
<dbReference type="CDD" id="cd04082">
    <property type="entry name" value="CBM35_pectate_lyase-like"/>
    <property type="match status" value="1"/>
</dbReference>
<organism evidence="3 4">
    <name type="scientific">Phytoactinopolyspora alkaliphila</name>
    <dbReference type="NCBI Taxonomy" id="1783498"/>
    <lineage>
        <taxon>Bacteria</taxon>
        <taxon>Bacillati</taxon>
        <taxon>Actinomycetota</taxon>
        <taxon>Actinomycetes</taxon>
        <taxon>Jiangellales</taxon>
        <taxon>Jiangellaceae</taxon>
        <taxon>Phytoactinopolyspora</taxon>
    </lineage>
</organism>
<feature type="domain" description="CBM6" evidence="2">
    <location>
        <begin position="457"/>
        <end position="588"/>
    </location>
</feature>
<dbReference type="AlphaFoldDB" id="A0A6N9YQ07"/>
<feature type="domain" description="CBM6" evidence="2">
    <location>
        <begin position="222"/>
        <end position="344"/>
    </location>
</feature>
<dbReference type="Gene3D" id="3.20.20.80">
    <property type="entry name" value="Glycosidases"/>
    <property type="match status" value="1"/>
</dbReference>
<dbReference type="InterPro" id="IPR008979">
    <property type="entry name" value="Galactose-bd-like_sf"/>
</dbReference>
<evidence type="ECO:0000313" key="3">
    <source>
        <dbReference type="EMBL" id="NED97093.1"/>
    </source>
</evidence>
<keyword evidence="1" id="KW-0732">Signal</keyword>
<dbReference type="Gene3D" id="2.60.120.260">
    <property type="entry name" value="Galactose-binding domain-like"/>
    <property type="match status" value="2"/>
</dbReference>
<evidence type="ECO:0000259" key="2">
    <source>
        <dbReference type="PROSITE" id="PS51175"/>
    </source>
</evidence>
<dbReference type="EMBL" id="JAAGOB010000009">
    <property type="protein sequence ID" value="NED97093.1"/>
    <property type="molecule type" value="Genomic_DNA"/>
</dbReference>
<proteinExistence type="predicted"/>
<dbReference type="GO" id="GO:0030246">
    <property type="term" value="F:carbohydrate binding"/>
    <property type="evidence" value="ECO:0007669"/>
    <property type="project" value="InterPro"/>
</dbReference>
<accession>A0A6N9YQ07</accession>
<name>A0A6N9YQ07_9ACTN</name>
<dbReference type="PROSITE" id="PS51175">
    <property type="entry name" value="CBM6"/>
    <property type="match status" value="2"/>
</dbReference>
<dbReference type="SUPFAM" id="SSF51445">
    <property type="entry name" value="(Trans)glycosidases"/>
    <property type="match status" value="1"/>
</dbReference>
<evidence type="ECO:0000256" key="1">
    <source>
        <dbReference type="ARBA" id="ARBA00022729"/>
    </source>
</evidence>
<comment type="caution">
    <text evidence="3">The sequence shown here is derived from an EMBL/GenBank/DDBJ whole genome shotgun (WGS) entry which is preliminary data.</text>
</comment>
<dbReference type="Pfam" id="PF03422">
    <property type="entry name" value="CBM_6"/>
    <property type="match status" value="1"/>
</dbReference>
<protein>
    <submittedName>
        <fullName evidence="3">Carbohydrate-binding protein</fullName>
    </submittedName>
</protein>
<dbReference type="SUPFAM" id="SSF49785">
    <property type="entry name" value="Galactose-binding domain-like"/>
    <property type="match status" value="2"/>
</dbReference>
<sequence length="678" mass="73596">MTGVFEEAVEKGYEVDSWITWNEPDLQWNSPERPFSRFLEAHKVAHDTLKELDPDARVQGPELWRYNPQRLTEVLTFCKENDCLPDLLGWHELAHAPTDVPGHVREITEWMVANDIEPMPITVSEYQGGATGNPSAWHVGNNVRWLAQFERVARLGLESAGLAAWEWSGDDDDFRATLSNAVDRTVSLPRGVWWNLNAYRDMTGRLVTTTSGDSPEFTGPEMIYQAEDAEMHGAQLATDWSGFTGAGFWNPLNASGDWAEWTIDGPTAGTHSLLFRYANGGTGDRPLDLTINGQHVLTSPFPVTGGWSNWEYEVVYADLAAGVNTVRVTNTGARGPNIDYLGVNAGEVTIPDPVPVDALTAVDTGLHRSVTLIGNQTSEEQEVNLELVNIPAELVRDDSVRVRATLLTNSEALTAPPVVLDEDIDVTADGARVALTLPGDAAHRIDVMPAVGSTEPFRVEIEDLEGRTSSGATVHRLDESGASNNAATLLDTTDDGQGVVYSVQVPEDGVYHLSLGGKKAESHGIAQVYVDDTAVGGPVDQYGTETYAGAHIGIVELTTGTHEIEFRAVGTHPVSSGRALVLDYLEFSALSEDGEDPACADPDQRETVVVGGVDSGVPNRTVGNGCTINDLILDEQSWPNKGAFMRHVRDVTDELVERAVIDERERSAIMRAAGKARI</sequence>
<reference evidence="3 4" key="1">
    <citation type="submission" date="2020-02" db="EMBL/GenBank/DDBJ databases">
        <authorList>
            <person name="Li X.-J."/>
            <person name="Feng X.-M."/>
        </authorList>
    </citation>
    <scope>NUCLEOTIDE SEQUENCE [LARGE SCALE GENOMIC DNA]</scope>
    <source>
        <strain evidence="3 4">CGMCC 4.7225</strain>
    </source>
</reference>
<evidence type="ECO:0000313" key="4">
    <source>
        <dbReference type="Proteomes" id="UP000469185"/>
    </source>
</evidence>